<keyword evidence="2" id="KW-0040">ANK repeat</keyword>
<keyword evidence="5" id="KW-1185">Reference proteome</keyword>
<evidence type="ECO:0000256" key="2">
    <source>
        <dbReference type="ARBA" id="ARBA00023043"/>
    </source>
</evidence>
<accession>A0ABR4F137</accession>
<dbReference type="InterPro" id="IPR036770">
    <property type="entry name" value="Ankyrin_rpt-contain_sf"/>
</dbReference>
<keyword evidence="1" id="KW-0677">Repeat</keyword>
<comment type="caution">
    <text evidence="4">The sequence shown here is derived from an EMBL/GenBank/DDBJ whole genome shotgun (WGS) entry which is preliminary data.</text>
</comment>
<dbReference type="SUPFAM" id="SSF48403">
    <property type="entry name" value="Ankyrin repeat"/>
    <property type="match status" value="1"/>
</dbReference>
<dbReference type="Proteomes" id="UP001600888">
    <property type="component" value="Unassembled WGS sequence"/>
</dbReference>
<evidence type="ECO:0000313" key="4">
    <source>
        <dbReference type="EMBL" id="KAL2288405.1"/>
    </source>
</evidence>
<evidence type="ECO:0000256" key="1">
    <source>
        <dbReference type="ARBA" id="ARBA00022737"/>
    </source>
</evidence>
<protein>
    <recommendedName>
        <fullName evidence="6">Fungal N-terminal domain-containing protein</fullName>
    </recommendedName>
</protein>
<name>A0ABR4F137_9PEZI</name>
<organism evidence="4 5">
    <name type="scientific">Diaporthe vaccinii</name>
    <dbReference type="NCBI Taxonomy" id="105482"/>
    <lineage>
        <taxon>Eukaryota</taxon>
        <taxon>Fungi</taxon>
        <taxon>Dikarya</taxon>
        <taxon>Ascomycota</taxon>
        <taxon>Pezizomycotina</taxon>
        <taxon>Sordariomycetes</taxon>
        <taxon>Sordariomycetidae</taxon>
        <taxon>Diaporthales</taxon>
        <taxon>Diaporthaceae</taxon>
        <taxon>Diaporthe</taxon>
        <taxon>Diaporthe eres species complex</taxon>
    </lineage>
</organism>
<feature type="compositionally biased region" description="Basic and acidic residues" evidence="3">
    <location>
        <begin position="1104"/>
        <end position="1113"/>
    </location>
</feature>
<dbReference type="InterPro" id="IPR050745">
    <property type="entry name" value="Multifunctional_regulatory"/>
</dbReference>
<feature type="region of interest" description="Disordered" evidence="3">
    <location>
        <begin position="1104"/>
        <end position="1139"/>
    </location>
</feature>
<dbReference type="PANTHER" id="PTHR24189">
    <property type="entry name" value="MYOTROPHIN"/>
    <property type="match status" value="1"/>
</dbReference>
<evidence type="ECO:0000256" key="3">
    <source>
        <dbReference type="SAM" id="MobiDB-lite"/>
    </source>
</evidence>
<dbReference type="EMBL" id="JBAWTH010000016">
    <property type="protein sequence ID" value="KAL2288405.1"/>
    <property type="molecule type" value="Genomic_DNA"/>
</dbReference>
<evidence type="ECO:0000313" key="5">
    <source>
        <dbReference type="Proteomes" id="UP001600888"/>
    </source>
</evidence>
<proteinExistence type="predicted"/>
<dbReference type="InterPro" id="IPR002110">
    <property type="entry name" value="Ankyrin_rpt"/>
</dbReference>
<dbReference type="Pfam" id="PF00023">
    <property type="entry name" value="Ank"/>
    <property type="match status" value="1"/>
</dbReference>
<gene>
    <name evidence="4" type="ORF">FJTKL_03797</name>
</gene>
<reference evidence="4 5" key="1">
    <citation type="submission" date="2024-03" db="EMBL/GenBank/DDBJ databases">
        <title>A high-quality draft genome sequence of Diaporthe vaccinii, a causative agent of upright dieback and viscid rot disease in cranberry plants.</title>
        <authorList>
            <person name="Sarrasin M."/>
            <person name="Lang B.F."/>
            <person name="Burger G."/>
        </authorList>
    </citation>
    <scope>NUCLEOTIDE SEQUENCE [LARGE SCALE GENOMIC DNA]</scope>
    <source>
        <strain evidence="4 5">IS7</strain>
    </source>
</reference>
<dbReference type="Gene3D" id="1.25.40.20">
    <property type="entry name" value="Ankyrin repeat-containing domain"/>
    <property type="match status" value="1"/>
</dbReference>
<sequence>MRDLQHLSRPQTRSVSGTHTLGLIMADPLSITASVAGLISLGVQTVSGITQYLDAVRERKDDVASAKTLVFRMQNLLQLVDKVAAKVEPTHTTTSAFLKATASVQPELQALEEFVRSLDIKRLPSPSHEVLGKVYVQAKKLTYPFHRPTMDRLQFRLDRVNSMLQAALQTSVLDVAIDIESNTSAIKNTLPDLALWRQLSEQITQENVASRYAVARVGDSVVSLSGRFDQGLAKVVEDIATSSTVAMSVLHQDHADKHLMLLQELSETRKGVSDLSDAVKGVDLALRVLPTRQELGRLISKPGQLRELCDIAEETPGLTTCQHSNRRPRIDLVRRMCICRKRVIRSRQALLWGPWQALADALTTQDHFPDCVYHVQGAAVSSKRWVVVFKGLQGLIDCAIEVSFSYSFGAGGCSLSPGFNCYPTIDRRRDPAFRIMGLSSWACSRMDEKDPSLGEFLEQCLETIALLYRRGKASPKAVDLYGRGVLHYFESSSIWSSEQYSLLPRLDTLFKHGVQATMYDIHGSTPDWSMIYYLTLGPWSWGSPDENRNEGPGHSSNWDSFSVLSDFLCGQEPCETIVAKTVFEFPRDRHHERITMELFCMMQRSPATAEAFGCGPLGLAALEGDRKKMEFILANYHDAINELNLLKQTPLHLAVGHPSCVALLLRESGHKLINLPDSGGRRPMEYALFSCLCGTRTGENRYHDGCLKNRGDTSLNTLLDSDCMIPKIESWPRDYYSAKSSLCDNCLRAVSIHLVGRREDLKRLAANNLPRMQATAFGVFSPLLLESNATRVIEALNEYGISVPPSLQVHGSDGKKSCSELTSAYHIYCGPLPVSTLWSLGFRDLDTPDIDGTTPLMFWCKIFGWWNASRCSWLIEHGADLWKPAPDAVSTIGHELYSKVGKLPPFWEDDWEDDEEDPRRHVFNLTQKLAHRDPRDRCRCACSPGGCTPFVRFLQAAFRSRIIDSASGLIHQLPEIMKQTHASVTKVQMLSAVRYATFEMLGIRHTCCHDHPGLTFERHGQDEDLDELRQEDCFLMGLLEDLAAEFEVELEQISQKRYVNKRVSFWHDHWLPRIQQVLESIEGSGIEEPDKVAAEEIGVVWHKQESGQGKGKDCDEDFDFDSESYSGSEDGGYHESDWDSEIDEEGMFDTFRTMEDWTSRLDLIVSKAGLSAGR</sequence>
<evidence type="ECO:0008006" key="6">
    <source>
        <dbReference type="Google" id="ProtNLM"/>
    </source>
</evidence>